<evidence type="ECO:0000313" key="4">
    <source>
        <dbReference type="Proteomes" id="UP001050975"/>
    </source>
</evidence>
<dbReference type="InterPro" id="IPR050557">
    <property type="entry name" value="RTX_toxin/Mannuronan_C5-epim"/>
</dbReference>
<proteinExistence type="predicted"/>
<dbReference type="PANTHER" id="PTHR38340">
    <property type="entry name" value="S-LAYER PROTEIN"/>
    <property type="match status" value="1"/>
</dbReference>
<accession>A0AAV3XN52</accession>
<dbReference type="InterPro" id="IPR011049">
    <property type="entry name" value="Serralysin-like_metalloprot_C"/>
</dbReference>
<organism evidence="3 4">
    <name type="scientific">Microseira wollei NIES-4236</name>
    <dbReference type="NCBI Taxonomy" id="2530354"/>
    <lineage>
        <taxon>Bacteria</taxon>
        <taxon>Bacillati</taxon>
        <taxon>Cyanobacteriota</taxon>
        <taxon>Cyanophyceae</taxon>
        <taxon>Oscillatoriophycideae</taxon>
        <taxon>Aerosakkonematales</taxon>
        <taxon>Aerosakkonemataceae</taxon>
        <taxon>Microseira</taxon>
    </lineage>
</organism>
<dbReference type="AlphaFoldDB" id="A0AAV3XN52"/>
<protein>
    <submittedName>
        <fullName evidence="3">Peptidase S8 and S53, subtilisin, kexin, sedolisin</fullName>
    </submittedName>
</protein>
<keyword evidence="2" id="KW-0964">Secreted</keyword>
<dbReference type="Gene3D" id="2.150.10.10">
    <property type="entry name" value="Serralysin-like metalloprotease, C-terminal"/>
    <property type="match status" value="2"/>
</dbReference>
<dbReference type="InterPro" id="IPR018511">
    <property type="entry name" value="Hemolysin-typ_Ca-bd_CS"/>
</dbReference>
<sequence>MPANFPFFDLTPEVDNFTITSGLLSTLPGGLRGLAGNDTITGSSDGDLVLGGAGNDSLLGAAGNDSLFGGEGNDNIFAQANNDILNGMQADDFINGGDGDDLLRGGKGDDYLIGGNGNDTLIGDRGVNINVGGAGSDVFVFRQDLLLGNTSDTITQTVPQLILDFDPSSDSIGLSGGLSANQLTFSTETLPSAQVYGLFVGSGRGTRFINEGLITPTSFDRDGNGSTEVTLIRVGANGPFVASVIDVTQDQITSRFITVNI</sequence>
<comment type="caution">
    <text evidence="3">The sequence shown here is derived from an EMBL/GenBank/DDBJ whole genome shotgun (WGS) entry which is preliminary data.</text>
</comment>
<dbReference type="PRINTS" id="PR00313">
    <property type="entry name" value="CABNDNGRPT"/>
</dbReference>
<dbReference type="EMBL" id="BLAY01000198">
    <property type="protein sequence ID" value="GET43078.1"/>
    <property type="molecule type" value="Genomic_DNA"/>
</dbReference>
<dbReference type="InterPro" id="IPR001343">
    <property type="entry name" value="Hemolysn_Ca-bd"/>
</dbReference>
<dbReference type="PANTHER" id="PTHR38340:SF1">
    <property type="entry name" value="S-LAYER PROTEIN"/>
    <property type="match status" value="1"/>
</dbReference>
<dbReference type="RefSeq" id="WP_226591518.1">
    <property type="nucleotide sequence ID" value="NZ_BLAY01000198.1"/>
</dbReference>
<evidence type="ECO:0000256" key="1">
    <source>
        <dbReference type="ARBA" id="ARBA00004613"/>
    </source>
</evidence>
<dbReference type="PROSITE" id="PS00330">
    <property type="entry name" value="HEMOLYSIN_CALCIUM"/>
    <property type="match status" value="2"/>
</dbReference>
<evidence type="ECO:0000313" key="3">
    <source>
        <dbReference type="EMBL" id="GET43078.1"/>
    </source>
</evidence>
<comment type="subcellular location">
    <subcellularLocation>
        <location evidence="1">Secreted</location>
    </subcellularLocation>
</comment>
<dbReference type="GO" id="GO:0005576">
    <property type="term" value="C:extracellular region"/>
    <property type="evidence" value="ECO:0007669"/>
    <property type="project" value="UniProtKB-SubCell"/>
</dbReference>
<keyword evidence="4" id="KW-1185">Reference proteome</keyword>
<evidence type="ECO:0000256" key="2">
    <source>
        <dbReference type="ARBA" id="ARBA00022525"/>
    </source>
</evidence>
<reference evidence="3" key="1">
    <citation type="submission" date="2019-10" db="EMBL/GenBank/DDBJ databases">
        <title>Draft genome sequece of Microseira wollei NIES-4236.</title>
        <authorList>
            <person name="Yamaguchi H."/>
            <person name="Suzuki S."/>
            <person name="Kawachi M."/>
        </authorList>
    </citation>
    <scope>NUCLEOTIDE SEQUENCE</scope>
    <source>
        <strain evidence="3">NIES-4236</strain>
    </source>
</reference>
<dbReference type="GO" id="GO:0005509">
    <property type="term" value="F:calcium ion binding"/>
    <property type="evidence" value="ECO:0007669"/>
    <property type="project" value="InterPro"/>
</dbReference>
<name>A0AAV3XN52_9CYAN</name>
<gene>
    <name evidence="3" type="ORF">MiSe_78980</name>
</gene>
<dbReference type="Pfam" id="PF00353">
    <property type="entry name" value="HemolysinCabind"/>
    <property type="match status" value="2"/>
</dbReference>
<dbReference type="SUPFAM" id="SSF51120">
    <property type="entry name" value="beta-Roll"/>
    <property type="match status" value="2"/>
</dbReference>
<dbReference type="Proteomes" id="UP001050975">
    <property type="component" value="Unassembled WGS sequence"/>
</dbReference>